<dbReference type="HOGENOM" id="CLU_1255278_0_0_0"/>
<dbReference type="KEGG" id="sus:Acid_6975"/>
<feature type="region of interest" description="Disordered" evidence="1">
    <location>
        <begin position="100"/>
        <end position="131"/>
    </location>
</feature>
<protein>
    <submittedName>
        <fullName evidence="2">Uncharacterized protein</fullName>
    </submittedName>
</protein>
<dbReference type="InParanoid" id="Q01R32"/>
<proteinExistence type="predicted"/>
<dbReference type="eggNOG" id="ENOG5033YTG">
    <property type="taxonomic scope" value="Bacteria"/>
</dbReference>
<organism evidence="2">
    <name type="scientific">Solibacter usitatus (strain Ellin6076)</name>
    <dbReference type="NCBI Taxonomy" id="234267"/>
    <lineage>
        <taxon>Bacteria</taxon>
        <taxon>Pseudomonadati</taxon>
        <taxon>Acidobacteriota</taxon>
        <taxon>Terriglobia</taxon>
        <taxon>Bryobacterales</taxon>
        <taxon>Solibacteraceae</taxon>
        <taxon>Candidatus Solibacter</taxon>
    </lineage>
</organism>
<name>Q01R32_SOLUE</name>
<sequence length="220" mass="23682" precursor="true">MSWAWVLLAAGISAVAADKPPSSLAIEENSLKQLLEIHRVYVDRLTGGETAAQMRDILLSSLESSKLFILTENQERADAILKGAAEDMVFTEVHSSSDSVNARANLGNGRSTKTSGSYSAGVGFGESESDHSAERRHEAIAAVRLVNKDGDVIWATTQESLGAKFRGASTDVADKITAKLKEDFERARRLITSSMQVVPLGGPATEQLGQVALKQEPRRD</sequence>
<feature type="compositionally biased region" description="Polar residues" evidence="1">
    <location>
        <begin position="100"/>
        <end position="118"/>
    </location>
</feature>
<evidence type="ECO:0000256" key="1">
    <source>
        <dbReference type="SAM" id="MobiDB-lite"/>
    </source>
</evidence>
<feature type="region of interest" description="Disordered" evidence="1">
    <location>
        <begin position="201"/>
        <end position="220"/>
    </location>
</feature>
<reference evidence="2" key="1">
    <citation type="submission" date="2006-10" db="EMBL/GenBank/DDBJ databases">
        <title>Complete sequence of Solibacter usitatus Ellin6076.</title>
        <authorList>
            <consortium name="US DOE Joint Genome Institute"/>
            <person name="Copeland A."/>
            <person name="Lucas S."/>
            <person name="Lapidus A."/>
            <person name="Barry K."/>
            <person name="Detter J.C."/>
            <person name="Glavina del Rio T."/>
            <person name="Hammon N."/>
            <person name="Israni S."/>
            <person name="Dalin E."/>
            <person name="Tice H."/>
            <person name="Pitluck S."/>
            <person name="Thompson L.S."/>
            <person name="Brettin T."/>
            <person name="Bruce D."/>
            <person name="Han C."/>
            <person name="Tapia R."/>
            <person name="Gilna P."/>
            <person name="Schmutz J."/>
            <person name="Larimer F."/>
            <person name="Land M."/>
            <person name="Hauser L."/>
            <person name="Kyrpides N."/>
            <person name="Mikhailova N."/>
            <person name="Janssen P.H."/>
            <person name="Kuske C.R."/>
            <person name="Richardson P."/>
        </authorList>
    </citation>
    <scope>NUCLEOTIDE SEQUENCE</scope>
    <source>
        <strain evidence="2">Ellin6076</strain>
    </source>
</reference>
<dbReference type="EMBL" id="CP000473">
    <property type="protein sequence ID" value="ABJ87888.1"/>
    <property type="molecule type" value="Genomic_DNA"/>
</dbReference>
<evidence type="ECO:0000313" key="2">
    <source>
        <dbReference type="EMBL" id="ABJ87888.1"/>
    </source>
</evidence>
<dbReference type="STRING" id="234267.Acid_6975"/>
<dbReference type="AlphaFoldDB" id="Q01R32"/>
<accession>Q01R32</accession>
<gene>
    <name evidence="2" type="ordered locus">Acid_6975</name>
</gene>